<feature type="region of interest" description="Disordered" evidence="1">
    <location>
        <begin position="27"/>
        <end position="47"/>
    </location>
</feature>
<name>A0A6G7EL49_9CAUL</name>
<dbReference type="KEGG" id="bmed:GYM46_14670"/>
<evidence type="ECO:0000256" key="1">
    <source>
        <dbReference type="SAM" id="MobiDB-lite"/>
    </source>
</evidence>
<keyword evidence="2" id="KW-0732">Signal</keyword>
<protein>
    <recommendedName>
        <fullName evidence="7">EexN family lipoprotein</fullName>
    </recommendedName>
</protein>
<reference evidence="4 5" key="1">
    <citation type="submission" date="2018-11" db="EMBL/GenBank/DDBJ databases">
        <authorList>
            <person name="Peiro R."/>
            <person name="Begona"/>
            <person name="Cbmso G."/>
            <person name="Lopez M."/>
            <person name="Gonzalez S."/>
            <person name="Sacristan E."/>
            <person name="Castillo E."/>
        </authorList>
    </citation>
    <scope>NUCLEOTIDE SEQUENCE [LARGE SCALE GENOMIC DNA]</scope>
    <source>
        <strain evidence="4">Brev_genome</strain>
    </source>
</reference>
<dbReference type="RefSeq" id="WP_040349591.1">
    <property type="nucleotide sequence ID" value="NZ_CP048751.1"/>
</dbReference>
<evidence type="ECO:0000313" key="4">
    <source>
        <dbReference type="EMBL" id="VDC50117.1"/>
    </source>
</evidence>
<evidence type="ECO:0000256" key="2">
    <source>
        <dbReference type="SAM" id="SignalP"/>
    </source>
</evidence>
<dbReference type="AlphaFoldDB" id="A0A6G7EL49"/>
<evidence type="ECO:0000313" key="6">
    <source>
        <dbReference type="Proteomes" id="UP000501325"/>
    </source>
</evidence>
<reference evidence="3 6" key="2">
    <citation type="submission" date="2020-01" db="EMBL/GenBank/DDBJ databases">
        <authorList>
            <person name="Wang S."/>
        </authorList>
    </citation>
    <scope>NUCLEOTIDE SEQUENCE [LARGE SCALE GENOMIC DNA]</scope>
    <source>
        <strain evidence="3 6">D151-2-6</strain>
    </source>
</reference>
<evidence type="ECO:0000313" key="3">
    <source>
        <dbReference type="EMBL" id="QIH74082.1"/>
    </source>
</evidence>
<feature type="compositionally biased region" description="Basic and acidic residues" evidence="1">
    <location>
        <begin position="36"/>
        <end position="47"/>
    </location>
</feature>
<accession>A0A6G7EL49</accession>
<proteinExistence type="predicted"/>
<sequence>MSPRTVILALVASWGLAACTFAPIAAPAPTDPAASLERREDDARRGGERVNLCRMMNRDDPRYKDMDCKDVLRGGGA</sequence>
<dbReference type="Proteomes" id="UP000501325">
    <property type="component" value="Chromosome"/>
</dbReference>
<feature type="signal peptide" evidence="2">
    <location>
        <begin position="1"/>
        <end position="17"/>
    </location>
</feature>
<dbReference type="EMBL" id="UXHF01000002">
    <property type="protein sequence ID" value="VDC50117.1"/>
    <property type="molecule type" value="Genomic_DNA"/>
</dbReference>
<evidence type="ECO:0008006" key="7">
    <source>
        <dbReference type="Google" id="ProtNLM"/>
    </source>
</evidence>
<dbReference type="EMBL" id="CP048751">
    <property type="protein sequence ID" value="QIH74082.1"/>
    <property type="molecule type" value="Genomic_DNA"/>
</dbReference>
<feature type="chain" id="PRO_5044632424" description="EexN family lipoprotein" evidence="2">
    <location>
        <begin position="18"/>
        <end position="77"/>
    </location>
</feature>
<dbReference type="Proteomes" id="UP000289220">
    <property type="component" value="Unassembled WGS sequence"/>
</dbReference>
<gene>
    <name evidence="4" type="ORF">BREV_BREV_00195</name>
    <name evidence="3" type="ORF">GYM46_14670</name>
</gene>
<dbReference type="PROSITE" id="PS51257">
    <property type="entry name" value="PROKAR_LIPOPROTEIN"/>
    <property type="match status" value="1"/>
</dbReference>
<keyword evidence="5" id="KW-1185">Reference proteome</keyword>
<organism evidence="4 5">
    <name type="scientific">Brevundimonas mediterranea</name>
    <dbReference type="NCBI Taxonomy" id="74329"/>
    <lineage>
        <taxon>Bacteria</taxon>
        <taxon>Pseudomonadati</taxon>
        <taxon>Pseudomonadota</taxon>
        <taxon>Alphaproteobacteria</taxon>
        <taxon>Caulobacterales</taxon>
        <taxon>Caulobacteraceae</taxon>
        <taxon>Brevundimonas</taxon>
    </lineage>
</organism>
<evidence type="ECO:0000313" key="5">
    <source>
        <dbReference type="Proteomes" id="UP000289220"/>
    </source>
</evidence>